<keyword evidence="3" id="KW-0649">Protein kinase inhibitor</keyword>
<evidence type="ECO:0000256" key="4">
    <source>
        <dbReference type="ARBA" id="ARBA00023306"/>
    </source>
</evidence>
<dbReference type="PANTHER" id="PTHR46776">
    <property type="entry name" value="CYCLIN-DEPENDENT KINASE INHIBITOR 4-RELATED"/>
    <property type="match status" value="1"/>
</dbReference>
<dbReference type="GO" id="GO:0004861">
    <property type="term" value="F:cyclin-dependent protein serine/threonine kinase inhibitor activity"/>
    <property type="evidence" value="ECO:0007669"/>
    <property type="project" value="InterPro"/>
</dbReference>
<dbReference type="InterPro" id="IPR044898">
    <property type="entry name" value="CDI_dom_sf"/>
</dbReference>
<keyword evidence="4" id="KW-0131">Cell cycle</keyword>
<organism evidence="7 8">
    <name type="scientific">Anisodus tanguticus</name>
    <dbReference type="NCBI Taxonomy" id="243964"/>
    <lineage>
        <taxon>Eukaryota</taxon>
        <taxon>Viridiplantae</taxon>
        <taxon>Streptophyta</taxon>
        <taxon>Embryophyta</taxon>
        <taxon>Tracheophyta</taxon>
        <taxon>Spermatophyta</taxon>
        <taxon>Magnoliopsida</taxon>
        <taxon>eudicotyledons</taxon>
        <taxon>Gunneridae</taxon>
        <taxon>Pentapetalae</taxon>
        <taxon>asterids</taxon>
        <taxon>lamiids</taxon>
        <taxon>Solanales</taxon>
        <taxon>Solanaceae</taxon>
        <taxon>Solanoideae</taxon>
        <taxon>Hyoscyameae</taxon>
        <taxon>Anisodus</taxon>
    </lineage>
</organism>
<dbReference type="AlphaFoldDB" id="A0AAE1UY65"/>
<proteinExistence type="inferred from homology"/>
<reference evidence="7" key="1">
    <citation type="submission" date="2023-12" db="EMBL/GenBank/DDBJ databases">
        <title>Genome assembly of Anisodus tanguticus.</title>
        <authorList>
            <person name="Wang Y.-J."/>
        </authorList>
    </citation>
    <scope>NUCLEOTIDE SEQUENCE</scope>
    <source>
        <strain evidence="7">KB-2021</strain>
        <tissue evidence="7">Leaf</tissue>
    </source>
</reference>
<evidence type="ECO:0000313" key="7">
    <source>
        <dbReference type="EMBL" id="KAK4341350.1"/>
    </source>
</evidence>
<dbReference type="Proteomes" id="UP001291623">
    <property type="component" value="Unassembled WGS sequence"/>
</dbReference>
<keyword evidence="8" id="KW-1185">Reference proteome</keyword>
<evidence type="ECO:0000256" key="3">
    <source>
        <dbReference type="ARBA" id="ARBA00023013"/>
    </source>
</evidence>
<feature type="domain" description="Cyclin-dependent kinase inhibitor" evidence="6">
    <location>
        <begin position="42"/>
        <end position="83"/>
    </location>
</feature>
<comment type="caution">
    <text evidence="7">The sequence shown here is derived from an EMBL/GenBank/DDBJ whole genome shotgun (WGS) entry which is preliminary data.</text>
</comment>
<name>A0AAE1UY65_9SOLA</name>
<comment type="subcellular location">
    <subcellularLocation>
        <location evidence="1">Nucleus</location>
        <location evidence="1">Nucleoplasm</location>
    </subcellularLocation>
</comment>
<protein>
    <recommendedName>
        <fullName evidence="6">Cyclin-dependent kinase inhibitor domain-containing protein</fullName>
    </recommendedName>
</protein>
<evidence type="ECO:0000256" key="2">
    <source>
        <dbReference type="ARBA" id="ARBA00010274"/>
    </source>
</evidence>
<dbReference type="GO" id="GO:0005654">
    <property type="term" value="C:nucleoplasm"/>
    <property type="evidence" value="ECO:0007669"/>
    <property type="project" value="UniProtKB-SubCell"/>
</dbReference>
<accession>A0AAE1UY65</accession>
<dbReference type="EMBL" id="JAVYJV010000022">
    <property type="protein sequence ID" value="KAK4341350.1"/>
    <property type="molecule type" value="Genomic_DNA"/>
</dbReference>
<dbReference type="Pfam" id="PF02234">
    <property type="entry name" value="CDI"/>
    <property type="match status" value="1"/>
</dbReference>
<feature type="compositionally biased region" description="Basic and acidic residues" evidence="5">
    <location>
        <begin position="74"/>
        <end position="88"/>
    </location>
</feature>
<evidence type="ECO:0000256" key="5">
    <source>
        <dbReference type="SAM" id="MobiDB-lite"/>
    </source>
</evidence>
<evidence type="ECO:0000256" key="1">
    <source>
        <dbReference type="ARBA" id="ARBA00004642"/>
    </source>
</evidence>
<dbReference type="Gene3D" id="4.10.365.10">
    <property type="entry name" value="p27"/>
    <property type="match status" value="1"/>
</dbReference>
<feature type="compositionally biased region" description="Basic and acidic residues" evidence="5">
    <location>
        <begin position="110"/>
        <end position="124"/>
    </location>
</feature>
<gene>
    <name evidence="7" type="ORF">RND71_039851</name>
</gene>
<feature type="compositionally biased region" description="Basic and acidic residues" evidence="5">
    <location>
        <begin position="28"/>
        <end position="42"/>
    </location>
</feature>
<feature type="compositionally biased region" description="Basic and acidic residues" evidence="5">
    <location>
        <begin position="8"/>
        <end position="19"/>
    </location>
</feature>
<comment type="similarity">
    <text evidence="2">Belongs to the CDI family. ICK/KRP subfamily.</text>
</comment>
<dbReference type="GO" id="GO:0051726">
    <property type="term" value="P:regulation of cell cycle"/>
    <property type="evidence" value="ECO:0007669"/>
    <property type="project" value="InterPro"/>
</dbReference>
<feature type="region of interest" description="Disordered" evidence="5">
    <location>
        <begin position="1"/>
        <end position="42"/>
    </location>
</feature>
<sequence length="152" mass="18318">MMLSGELESTKRPKSENSHRRITPAKMAKHENSPRRIMPEKVPSRNEIEEFFAACEKDMFKRFREKYNFDFEKEEPLEGRNEWPTNDKNEEDIVPIQTSKPILQHKKESRGKSDYYNKKNMYKDKKNKARNVTSRFIERNKQNSTTMIKERE</sequence>
<dbReference type="InterPro" id="IPR044275">
    <property type="entry name" value="KRP"/>
</dbReference>
<feature type="region of interest" description="Disordered" evidence="5">
    <location>
        <begin position="74"/>
        <end position="131"/>
    </location>
</feature>
<evidence type="ECO:0000313" key="8">
    <source>
        <dbReference type="Proteomes" id="UP001291623"/>
    </source>
</evidence>
<dbReference type="InterPro" id="IPR003175">
    <property type="entry name" value="CDI_dom"/>
</dbReference>
<evidence type="ECO:0000259" key="6">
    <source>
        <dbReference type="Pfam" id="PF02234"/>
    </source>
</evidence>